<dbReference type="Pfam" id="PF03358">
    <property type="entry name" value="FMN_red"/>
    <property type="match status" value="1"/>
</dbReference>
<evidence type="ECO:0000313" key="3">
    <source>
        <dbReference type="Proteomes" id="UP000549457"/>
    </source>
</evidence>
<dbReference type="AlphaFoldDB" id="A0A840SQ13"/>
<reference evidence="2 3" key="1">
    <citation type="submission" date="2020-08" db="EMBL/GenBank/DDBJ databases">
        <title>Genomic Encyclopedia of Type Strains, Phase IV (KMG-IV): sequencing the most valuable type-strain genomes for metagenomic binning, comparative biology and taxonomic classification.</title>
        <authorList>
            <person name="Goeker M."/>
        </authorList>
    </citation>
    <scope>NUCLEOTIDE SEQUENCE [LARGE SCALE GENOMIC DNA]</scope>
    <source>
        <strain evidence="2 3">DSM 101730</strain>
    </source>
</reference>
<dbReference type="InterPro" id="IPR029039">
    <property type="entry name" value="Flavoprotein-like_sf"/>
</dbReference>
<evidence type="ECO:0000313" key="2">
    <source>
        <dbReference type="EMBL" id="MBB5221936.1"/>
    </source>
</evidence>
<dbReference type="EMBL" id="JACHFM010000002">
    <property type="protein sequence ID" value="MBB5221936.1"/>
    <property type="molecule type" value="Genomic_DNA"/>
</dbReference>
<dbReference type="PANTHER" id="PTHR30543:SF21">
    <property type="entry name" value="NAD(P)H-DEPENDENT FMN REDUCTASE LOT6"/>
    <property type="match status" value="1"/>
</dbReference>
<dbReference type="Gene3D" id="3.40.50.360">
    <property type="match status" value="1"/>
</dbReference>
<proteinExistence type="predicted"/>
<dbReference type="GO" id="GO:0016491">
    <property type="term" value="F:oxidoreductase activity"/>
    <property type="evidence" value="ECO:0007669"/>
    <property type="project" value="InterPro"/>
</dbReference>
<dbReference type="InterPro" id="IPR050712">
    <property type="entry name" value="NAD(P)H-dep_reductase"/>
</dbReference>
<dbReference type="PANTHER" id="PTHR30543">
    <property type="entry name" value="CHROMATE REDUCTASE"/>
    <property type="match status" value="1"/>
</dbReference>
<dbReference type="Proteomes" id="UP000549457">
    <property type="component" value="Unassembled WGS sequence"/>
</dbReference>
<dbReference type="InterPro" id="IPR005025">
    <property type="entry name" value="FMN_Rdtase-like_dom"/>
</dbReference>
<protein>
    <submittedName>
        <fullName evidence="2">NAD(P)H-dependent FMN reductase</fullName>
    </submittedName>
</protein>
<dbReference type="GO" id="GO:0010181">
    <property type="term" value="F:FMN binding"/>
    <property type="evidence" value="ECO:0007669"/>
    <property type="project" value="TreeGrafter"/>
</dbReference>
<organism evidence="2 3">
    <name type="scientific">Amaricoccus macauensis</name>
    <dbReference type="NCBI Taxonomy" id="57001"/>
    <lineage>
        <taxon>Bacteria</taxon>
        <taxon>Pseudomonadati</taxon>
        <taxon>Pseudomonadota</taxon>
        <taxon>Alphaproteobacteria</taxon>
        <taxon>Rhodobacterales</taxon>
        <taxon>Paracoccaceae</taxon>
        <taxon>Amaricoccus</taxon>
    </lineage>
</organism>
<keyword evidence="3" id="KW-1185">Reference proteome</keyword>
<dbReference type="RefSeq" id="WP_184148378.1">
    <property type="nucleotide sequence ID" value="NZ_JACHFM010000002.1"/>
</dbReference>
<sequence length="201" mass="21837">MPPENRPDESRSSDRLKLTLIYGSARDTRFGDIIGAWLAERLTCHPEFAVEVIDPRDLDISIRHKSDTPAGRQVRAALGAADGFIVLTPEYNRSYPAALKAVLDLAYVEWQAKPVAFVSYGGVSGGLRAVEQLRLVFAELHAVSVRDGVSFANVWDHLGEDGKLKAPPAADAALRTMVEKLAWWAGALKAARAAQPYAKAG</sequence>
<feature type="domain" description="NADPH-dependent FMN reductase-like" evidence="1">
    <location>
        <begin position="17"/>
        <end position="155"/>
    </location>
</feature>
<gene>
    <name evidence="2" type="ORF">HNP73_001872</name>
</gene>
<comment type="caution">
    <text evidence="2">The sequence shown here is derived from an EMBL/GenBank/DDBJ whole genome shotgun (WGS) entry which is preliminary data.</text>
</comment>
<dbReference type="GO" id="GO:0005829">
    <property type="term" value="C:cytosol"/>
    <property type="evidence" value="ECO:0007669"/>
    <property type="project" value="TreeGrafter"/>
</dbReference>
<name>A0A840SQ13_9RHOB</name>
<accession>A0A840SQ13</accession>
<evidence type="ECO:0000259" key="1">
    <source>
        <dbReference type="Pfam" id="PF03358"/>
    </source>
</evidence>
<dbReference type="SUPFAM" id="SSF52218">
    <property type="entry name" value="Flavoproteins"/>
    <property type="match status" value="1"/>
</dbReference>